<dbReference type="OMA" id="WMSKAIC"/>
<keyword evidence="1" id="KW-1133">Transmembrane helix</keyword>
<accession>A0A665VC26</accession>
<name>A0A665VC26_ECHNA</name>
<feature type="transmembrane region" description="Helical" evidence="1">
    <location>
        <begin position="52"/>
        <end position="71"/>
    </location>
</feature>
<dbReference type="Proteomes" id="UP000472264">
    <property type="component" value="Chromosome 6"/>
</dbReference>
<reference evidence="2" key="2">
    <citation type="submission" date="2025-08" db="UniProtKB">
        <authorList>
            <consortium name="Ensembl"/>
        </authorList>
    </citation>
    <scope>IDENTIFICATION</scope>
</reference>
<protein>
    <submittedName>
        <fullName evidence="2">Uncharacterized protein</fullName>
    </submittedName>
</protein>
<dbReference type="InParanoid" id="A0A665VC26"/>
<feature type="transmembrane region" description="Helical" evidence="1">
    <location>
        <begin position="140"/>
        <end position="163"/>
    </location>
</feature>
<evidence type="ECO:0000313" key="2">
    <source>
        <dbReference type="Ensembl" id="ENSENLP00000029210.1"/>
    </source>
</evidence>
<dbReference type="AlphaFoldDB" id="A0A665VC26"/>
<sequence length="184" mass="20564">MKKTFVCNESMIITIPIGNLRNAERGEVMPQTFHCVFKDSYKLYVVNGRPKPLGAAQAITGVFLCVLGLILKDFFGFITIPSVLFVISGMVTYASGQSPNMHVAKLSFSLNIVCFFWSIVAFSSSVFHCIRDNIDGMQQGITGLTMSLHFVENVLSLFLIYWLSKAICRQHFNTLPIILLKQAD</sequence>
<proteinExistence type="predicted"/>
<reference evidence="2" key="1">
    <citation type="submission" date="2021-04" db="EMBL/GenBank/DDBJ databases">
        <authorList>
            <consortium name="Wellcome Sanger Institute Data Sharing"/>
        </authorList>
    </citation>
    <scope>NUCLEOTIDE SEQUENCE [LARGE SCALE GENOMIC DNA]</scope>
</reference>
<feature type="transmembrane region" description="Helical" evidence="1">
    <location>
        <begin position="108"/>
        <end position="128"/>
    </location>
</feature>
<keyword evidence="1" id="KW-0812">Transmembrane</keyword>
<dbReference type="Ensembl" id="ENSENLT00000030079.1">
    <property type="protein sequence ID" value="ENSENLP00000029210.1"/>
    <property type="gene ID" value="ENSENLG00000013031.1"/>
</dbReference>
<evidence type="ECO:0000256" key="1">
    <source>
        <dbReference type="SAM" id="Phobius"/>
    </source>
</evidence>
<feature type="transmembrane region" description="Helical" evidence="1">
    <location>
        <begin position="77"/>
        <end position="96"/>
    </location>
</feature>
<organism evidence="2 3">
    <name type="scientific">Echeneis naucrates</name>
    <name type="common">Live sharksucker</name>
    <dbReference type="NCBI Taxonomy" id="173247"/>
    <lineage>
        <taxon>Eukaryota</taxon>
        <taxon>Metazoa</taxon>
        <taxon>Chordata</taxon>
        <taxon>Craniata</taxon>
        <taxon>Vertebrata</taxon>
        <taxon>Euteleostomi</taxon>
        <taxon>Actinopterygii</taxon>
        <taxon>Neopterygii</taxon>
        <taxon>Teleostei</taxon>
        <taxon>Neoteleostei</taxon>
        <taxon>Acanthomorphata</taxon>
        <taxon>Carangaria</taxon>
        <taxon>Carangiformes</taxon>
        <taxon>Echeneidae</taxon>
        <taxon>Echeneis</taxon>
    </lineage>
</organism>
<evidence type="ECO:0000313" key="3">
    <source>
        <dbReference type="Proteomes" id="UP000472264"/>
    </source>
</evidence>
<reference evidence="2" key="3">
    <citation type="submission" date="2025-09" db="UniProtKB">
        <authorList>
            <consortium name="Ensembl"/>
        </authorList>
    </citation>
    <scope>IDENTIFICATION</scope>
</reference>
<keyword evidence="3" id="KW-1185">Reference proteome</keyword>
<keyword evidence="1" id="KW-0472">Membrane</keyword>